<reference evidence="3" key="1">
    <citation type="submission" date="2025-08" db="UniProtKB">
        <authorList>
            <consortium name="Ensembl"/>
        </authorList>
    </citation>
    <scope>IDENTIFICATION</scope>
</reference>
<name>A0A8C6DTG8_MOSMO</name>
<organism evidence="3 4">
    <name type="scientific">Moschus moschiferus</name>
    <name type="common">Siberian musk deer</name>
    <name type="synonym">Moschus sibiricus</name>
    <dbReference type="NCBI Taxonomy" id="68415"/>
    <lineage>
        <taxon>Eukaryota</taxon>
        <taxon>Metazoa</taxon>
        <taxon>Chordata</taxon>
        <taxon>Craniata</taxon>
        <taxon>Vertebrata</taxon>
        <taxon>Euteleostomi</taxon>
        <taxon>Mammalia</taxon>
        <taxon>Eutheria</taxon>
        <taxon>Laurasiatheria</taxon>
        <taxon>Artiodactyla</taxon>
        <taxon>Ruminantia</taxon>
        <taxon>Pecora</taxon>
        <taxon>Moschidae</taxon>
        <taxon>Moschus</taxon>
    </lineage>
</organism>
<accession>A0A8C6DTG8</accession>
<dbReference type="InterPro" id="IPR020094">
    <property type="entry name" value="TruA/RsuA/RluB/E/F_N"/>
</dbReference>
<evidence type="ECO:0000256" key="2">
    <source>
        <dbReference type="SAM" id="MobiDB-lite"/>
    </source>
</evidence>
<evidence type="ECO:0000313" key="3">
    <source>
        <dbReference type="Ensembl" id="ENSMMSP00000016436.1"/>
    </source>
</evidence>
<keyword evidence="1" id="KW-0413">Isomerase</keyword>
<keyword evidence="4" id="KW-1185">Reference proteome</keyword>
<dbReference type="GO" id="GO:1990481">
    <property type="term" value="P:mRNA pseudouridine synthesis"/>
    <property type="evidence" value="ECO:0007669"/>
    <property type="project" value="TreeGrafter"/>
</dbReference>
<dbReference type="GeneTree" id="ENSGT00950000183160"/>
<dbReference type="GO" id="GO:0009982">
    <property type="term" value="F:pseudouridine synthase activity"/>
    <property type="evidence" value="ECO:0007669"/>
    <property type="project" value="InterPro"/>
</dbReference>
<evidence type="ECO:0000256" key="1">
    <source>
        <dbReference type="ARBA" id="ARBA00023235"/>
    </source>
</evidence>
<dbReference type="InterPro" id="IPR001406">
    <property type="entry name" value="PsdUridine_synth_TruA"/>
</dbReference>
<dbReference type="InterPro" id="IPR020103">
    <property type="entry name" value="PsdUridine_synth_cat_dom_sf"/>
</dbReference>
<dbReference type="GO" id="GO:0005634">
    <property type="term" value="C:nucleus"/>
    <property type="evidence" value="ECO:0007669"/>
    <property type="project" value="TreeGrafter"/>
</dbReference>
<dbReference type="PANTHER" id="PTHR11142">
    <property type="entry name" value="PSEUDOURIDYLATE SYNTHASE"/>
    <property type="match status" value="1"/>
</dbReference>
<dbReference type="Proteomes" id="UP000694544">
    <property type="component" value="Unplaced"/>
</dbReference>
<reference evidence="3" key="2">
    <citation type="submission" date="2025-09" db="UniProtKB">
        <authorList>
            <consortium name="Ensembl"/>
        </authorList>
    </citation>
    <scope>IDENTIFICATION</scope>
</reference>
<feature type="region of interest" description="Disordered" evidence="2">
    <location>
        <begin position="99"/>
        <end position="135"/>
    </location>
</feature>
<feature type="compositionally biased region" description="Basic and acidic residues" evidence="2">
    <location>
        <begin position="31"/>
        <end position="52"/>
    </location>
</feature>
<dbReference type="Ensembl" id="ENSMMST00000018173.1">
    <property type="protein sequence ID" value="ENSMMSP00000016436.1"/>
    <property type="gene ID" value="ENSMMSG00000012504.1"/>
</dbReference>
<dbReference type="GO" id="GO:0031119">
    <property type="term" value="P:tRNA pseudouridine synthesis"/>
    <property type="evidence" value="ECO:0007669"/>
    <property type="project" value="TreeGrafter"/>
</dbReference>
<sequence length="135" mass="14919">MAGNGEASMPVVTKQEQDKKARSGWQGPTRIWEETEQQAKKLKSSEDGEQQRKLPKRKIVLLMAYSGKGYHGMQRNVGSSKFKTIEDDLVSALVRSGCIPENHGEDMRKMSFQRCARTDKAPSSLEGSDGAGDSD</sequence>
<dbReference type="SUPFAM" id="SSF55120">
    <property type="entry name" value="Pseudouridine synthase"/>
    <property type="match status" value="1"/>
</dbReference>
<dbReference type="GO" id="GO:0003723">
    <property type="term" value="F:RNA binding"/>
    <property type="evidence" value="ECO:0007669"/>
    <property type="project" value="InterPro"/>
</dbReference>
<proteinExistence type="predicted"/>
<feature type="region of interest" description="Disordered" evidence="2">
    <location>
        <begin position="1"/>
        <end position="54"/>
    </location>
</feature>
<evidence type="ECO:0000313" key="4">
    <source>
        <dbReference type="Proteomes" id="UP000694544"/>
    </source>
</evidence>
<dbReference type="AlphaFoldDB" id="A0A8C6DTG8"/>
<dbReference type="PANTHER" id="PTHR11142:SF4">
    <property type="entry name" value="PSEUDOURIDYLATE SYNTHASE 1 HOMOLOG"/>
    <property type="match status" value="1"/>
</dbReference>
<dbReference type="Gene3D" id="3.30.70.580">
    <property type="entry name" value="Pseudouridine synthase I, catalytic domain, N-terminal subdomain"/>
    <property type="match status" value="1"/>
</dbReference>
<gene>
    <name evidence="3" type="primary">PUS1</name>
</gene>
<protein>
    <submittedName>
        <fullName evidence="3">Pseudouridine synthase 1</fullName>
    </submittedName>
</protein>